<reference evidence="1" key="1">
    <citation type="submission" date="2014-09" db="EMBL/GenBank/DDBJ databases">
        <authorList>
            <person name="Magalhaes I.L.F."/>
            <person name="Oliveira U."/>
            <person name="Santos F.R."/>
            <person name="Vidigal T.H.D.A."/>
            <person name="Brescovit A.D."/>
            <person name="Santos A.J."/>
        </authorList>
    </citation>
    <scope>NUCLEOTIDE SEQUENCE</scope>
    <source>
        <tissue evidence="1">Shoot tissue taken approximately 20 cm above the soil surface</tissue>
    </source>
</reference>
<name>A0A0A9BYF5_ARUDO</name>
<evidence type="ECO:0000313" key="1">
    <source>
        <dbReference type="EMBL" id="JAD67248.1"/>
    </source>
</evidence>
<sequence length="66" mass="7296">MPKVETEGTAAISRLLITSKYHISSVGKKEASENIYISCKASSWIDTTKSKGTQQVPVIKRWSGRI</sequence>
<dbReference type="EMBL" id="GBRH01230647">
    <property type="protein sequence ID" value="JAD67248.1"/>
    <property type="molecule type" value="Transcribed_RNA"/>
</dbReference>
<accession>A0A0A9BYF5</accession>
<proteinExistence type="predicted"/>
<dbReference type="AlphaFoldDB" id="A0A0A9BYF5"/>
<reference evidence="1" key="2">
    <citation type="journal article" date="2015" name="Data Brief">
        <title>Shoot transcriptome of the giant reed, Arundo donax.</title>
        <authorList>
            <person name="Barrero R.A."/>
            <person name="Guerrero F.D."/>
            <person name="Moolhuijzen P."/>
            <person name="Goolsby J.A."/>
            <person name="Tidwell J."/>
            <person name="Bellgard S.E."/>
            <person name="Bellgard M.I."/>
        </authorList>
    </citation>
    <scope>NUCLEOTIDE SEQUENCE</scope>
    <source>
        <tissue evidence="1">Shoot tissue taken approximately 20 cm above the soil surface</tissue>
    </source>
</reference>
<organism evidence="1">
    <name type="scientific">Arundo donax</name>
    <name type="common">Giant reed</name>
    <name type="synonym">Donax arundinaceus</name>
    <dbReference type="NCBI Taxonomy" id="35708"/>
    <lineage>
        <taxon>Eukaryota</taxon>
        <taxon>Viridiplantae</taxon>
        <taxon>Streptophyta</taxon>
        <taxon>Embryophyta</taxon>
        <taxon>Tracheophyta</taxon>
        <taxon>Spermatophyta</taxon>
        <taxon>Magnoliopsida</taxon>
        <taxon>Liliopsida</taxon>
        <taxon>Poales</taxon>
        <taxon>Poaceae</taxon>
        <taxon>PACMAD clade</taxon>
        <taxon>Arundinoideae</taxon>
        <taxon>Arundineae</taxon>
        <taxon>Arundo</taxon>
    </lineage>
</organism>
<protein>
    <submittedName>
        <fullName evidence="1">Uncharacterized protein</fullName>
    </submittedName>
</protein>